<feature type="transmembrane region" description="Helical" evidence="1">
    <location>
        <begin position="109"/>
        <end position="128"/>
    </location>
</feature>
<keyword evidence="3" id="KW-1185">Reference proteome</keyword>
<feature type="transmembrane region" description="Helical" evidence="1">
    <location>
        <begin position="70"/>
        <end position="88"/>
    </location>
</feature>
<feature type="transmembrane region" description="Helical" evidence="1">
    <location>
        <begin position="172"/>
        <end position="188"/>
    </location>
</feature>
<dbReference type="RefSeq" id="WP_248341915.1">
    <property type="nucleotide sequence ID" value="NZ_AP025592.1"/>
</dbReference>
<dbReference type="Proteomes" id="UP001162734">
    <property type="component" value="Chromosome"/>
</dbReference>
<evidence type="ECO:0008006" key="4">
    <source>
        <dbReference type="Google" id="ProtNLM"/>
    </source>
</evidence>
<protein>
    <recommendedName>
        <fullName evidence="4">Oligosaccharide repeat unit polymerase</fullName>
    </recommendedName>
</protein>
<keyword evidence="1" id="KW-0812">Transmembrane</keyword>
<evidence type="ECO:0000256" key="1">
    <source>
        <dbReference type="SAM" id="Phobius"/>
    </source>
</evidence>
<name>A0ABN6N8V1_9BACT</name>
<keyword evidence="1" id="KW-1133">Transmembrane helix</keyword>
<feature type="transmembrane region" description="Helical" evidence="1">
    <location>
        <begin position="356"/>
        <end position="376"/>
    </location>
</feature>
<evidence type="ECO:0000313" key="3">
    <source>
        <dbReference type="Proteomes" id="UP001162734"/>
    </source>
</evidence>
<gene>
    <name evidence="2" type="ORF">AMPC_27520</name>
</gene>
<evidence type="ECO:0000313" key="2">
    <source>
        <dbReference type="EMBL" id="BDG09639.1"/>
    </source>
</evidence>
<feature type="transmembrane region" description="Helical" evidence="1">
    <location>
        <begin position="140"/>
        <end position="160"/>
    </location>
</feature>
<keyword evidence="1" id="KW-0472">Membrane</keyword>
<feature type="transmembrane region" description="Helical" evidence="1">
    <location>
        <begin position="6"/>
        <end position="24"/>
    </location>
</feature>
<organism evidence="2 3">
    <name type="scientific">Anaeromyxobacter paludicola</name>
    <dbReference type="NCBI Taxonomy" id="2918171"/>
    <lineage>
        <taxon>Bacteria</taxon>
        <taxon>Pseudomonadati</taxon>
        <taxon>Myxococcota</taxon>
        <taxon>Myxococcia</taxon>
        <taxon>Myxococcales</taxon>
        <taxon>Cystobacterineae</taxon>
        <taxon>Anaeromyxobacteraceae</taxon>
        <taxon>Anaeromyxobacter</taxon>
    </lineage>
</organism>
<accession>A0ABN6N8V1</accession>
<reference evidence="3" key="1">
    <citation type="journal article" date="2022" name="Int. J. Syst. Evol. Microbiol.">
        <title>Anaeromyxobacter oryzae sp. nov., Anaeromyxobacter diazotrophicus sp. nov. and Anaeromyxobacter paludicola sp. nov., isolated from paddy soils.</title>
        <authorList>
            <person name="Itoh H."/>
            <person name="Xu Z."/>
            <person name="Mise K."/>
            <person name="Masuda Y."/>
            <person name="Ushijima N."/>
            <person name="Hayakawa C."/>
            <person name="Shiratori Y."/>
            <person name="Senoo K."/>
        </authorList>
    </citation>
    <scope>NUCLEOTIDE SEQUENCE [LARGE SCALE GENOMIC DNA]</scope>
    <source>
        <strain evidence="3">Red630</strain>
    </source>
</reference>
<feature type="transmembrane region" description="Helical" evidence="1">
    <location>
        <begin position="36"/>
        <end position="58"/>
    </location>
</feature>
<feature type="transmembrane region" description="Helical" evidence="1">
    <location>
        <begin position="194"/>
        <end position="211"/>
    </location>
</feature>
<sequence length="447" mass="49485">MISILFSLLLLATAGLALWAIYSAAKSDDRLLEYPLLLAAMWLYFYVFMGWGAATTLADYLPPYTYELGQAVALLALAAVLLGWRFGLPRKPSRPVLSEWPTRYSARRAWNLGATVMVVGAVAFYRFIGQSEIDWENTSAYWYLLFHVSYPAAGVCLMVMRSNAHMRTKGRWLAFAGLVALVMWPHVLNARRGPLFPMAIMLLLVGGFTSRTKPSRKVVLGSIAGVGVLMLLAVAVRPILYDERGSYVVDSTQRLAGWSEALSKVTFEDVFGKRVKQEGDNEYFYHCGSIATAVELSCYEYGTGYLSLLVHWIPRAVWRDKPQLGTGAFCSALDEMPHVFGREATVGASVGGVAEVFMQVGWFSPLLWFLSGYLASGFYRRAAEHNDPRAFMTYAGVLSASHWLVSQGFTAAAVPLAIYVAVPRVIFRLARIRKARLIPSGALPAVR</sequence>
<dbReference type="EMBL" id="AP025592">
    <property type="protein sequence ID" value="BDG09639.1"/>
    <property type="molecule type" value="Genomic_DNA"/>
</dbReference>
<proteinExistence type="predicted"/>
<feature type="transmembrane region" description="Helical" evidence="1">
    <location>
        <begin position="411"/>
        <end position="430"/>
    </location>
</feature>
<feature type="transmembrane region" description="Helical" evidence="1">
    <location>
        <begin position="218"/>
        <end position="240"/>
    </location>
</feature>